<dbReference type="PANTHER" id="PTHR32329">
    <property type="entry name" value="BIFUNCTIONAL PROTEIN [INCLUDES 2-HYDROXYACYL-COA DEHYDRATASE (N-TER) AND ITS ACTIVATOR DOMAIN (C_TERM)-RELATED"/>
    <property type="match status" value="1"/>
</dbReference>
<evidence type="ECO:0000259" key="5">
    <source>
        <dbReference type="Pfam" id="PF01869"/>
    </source>
</evidence>
<keyword evidence="7" id="KW-1185">Reference proteome</keyword>
<evidence type="ECO:0000256" key="4">
    <source>
        <dbReference type="ARBA" id="ARBA00023014"/>
    </source>
</evidence>
<dbReference type="GO" id="GO:0051536">
    <property type="term" value="F:iron-sulfur cluster binding"/>
    <property type="evidence" value="ECO:0007669"/>
    <property type="project" value="UniProtKB-KW"/>
</dbReference>
<name>A0A3D8P360_9THEO</name>
<dbReference type="AlphaFoldDB" id="A0A3D8P360"/>
<accession>A0A3D8P360</accession>
<evidence type="ECO:0000256" key="1">
    <source>
        <dbReference type="ARBA" id="ARBA00001966"/>
    </source>
</evidence>
<keyword evidence="2" id="KW-0479">Metal-binding</keyword>
<dbReference type="Pfam" id="PF01869">
    <property type="entry name" value="BcrAD_BadFG"/>
    <property type="match status" value="1"/>
</dbReference>
<protein>
    <submittedName>
        <fullName evidence="6">2-hydroxyglutaryl-CoA dehydratase</fullName>
    </submittedName>
</protein>
<dbReference type="InterPro" id="IPR002731">
    <property type="entry name" value="ATPase_BadF"/>
</dbReference>
<evidence type="ECO:0000256" key="3">
    <source>
        <dbReference type="ARBA" id="ARBA00023004"/>
    </source>
</evidence>
<dbReference type="EMBL" id="QSLN01000006">
    <property type="protein sequence ID" value="RDV83208.1"/>
    <property type="molecule type" value="Genomic_DNA"/>
</dbReference>
<keyword evidence="4" id="KW-0411">Iron-sulfur</keyword>
<gene>
    <name evidence="6" type="ORF">DXX99_05685</name>
</gene>
<dbReference type="GO" id="GO:0046872">
    <property type="term" value="F:metal ion binding"/>
    <property type="evidence" value="ECO:0007669"/>
    <property type="project" value="UniProtKB-KW"/>
</dbReference>
<comment type="caution">
    <text evidence="6">The sequence shown here is derived from an EMBL/GenBank/DDBJ whole genome shotgun (WGS) entry which is preliminary data.</text>
</comment>
<dbReference type="Gene3D" id="3.30.420.40">
    <property type="match status" value="2"/>
</dbReference>
<dbReference type="RefSeq" id="WP_115792537.1">
    <property type="nucleotide sequence ID" value="NZ_QSLN01000006.1"/>
</dbReference>
<dbReference type="Proteomes" id="UP000256329">
    <property type="component" value="Unassembled WGS sequence"/>
</dbReference>
<dbReference type="PANTHER" id="PTHR32329:SF2">
    <property type="entry name" value="BIFUNCTIONAL PROTEIN [INCLUDES 2-HYDROXYACYL-COA DEHYDRATASE (N-TER) AND ITS ACTIVATOR DOMAIN (C_TERM)"/>
    <property type="match status" value="1"/>
</dbReference>
<dbReference type="CDD" id="cd24036">
    <property type="entry name" value="ASKHA_NBD_BcrAD_BadFG_HgdC_HadI"/>
    <property type="match status" value="1"/>
</dbReference>
<organism evidence="6 7">
    <name type="scientific">Ammonifex thiophilus</name>
    <dbReference type="NCBI Taxonomy" id="444093"/>
    <lineage>
        <taxon>Bacteria</taxon>
        <taxon>Bacillati</taxon>
        <taxon>Bacillota</taxon>
        <taxon>Clostridia</taxon>
        <taxon>Thermoanaerobacterales</taxon>
        <taxon>Thermoanaerobacteraceae</taxon>
        <taxon>Ammonifex</taxon>
    </lineage>
</organism>
<comment type="cofactor">
    <cofactor evidence="1">
        <name>[4Fe-4S] cluster</name>
        <dbReference type="ChEBI" id="CHEBI:49883"/>
    </cofactor>
</comment>
<dbReference type="InterPro" id="IPR008275">
    <property type="entry name" value="CoA_E_activase_dom"/>
</dbReference>
<evidence type="ECO:0000256" key="2">
    <source>
        <dbReference type="ARBA" id="ARBA00022723"/>
    </source>
</evidence>
<reference evidence="6 7" key="1">
    <citation type="submission" date="2018-08" db="EMBL/GenBank/DDBJ databases">
        <title>Form III RuBisCO-mediated autotrophy in Thermodesulfobium bacteria.</title>
        <authorList>
            <person name="Toshchakov S.V."/>
            <person name="Kublanov I.V."/>
            <person name="Frolov E."/>
            <person name="Bonch-Osmolovskaya E.A."/>
            <person name="Tourova T.P."/>
            <person name="Chernych N.A."/>
            <person name="Lebedinsky A.V."/>
        </authorList>
    </citation>
    <scope>NUCLEOTIDE SEQUENCE [LARGE SCALE GENOMIC DNA]</scope>
    <source>
        <strain evidence="6 7">SR</strain>
    </source>
</reference>
<sequence>MLVAGIDVGSLSSEAVILDGEKILSYSILATGANSRRAAERALEEALRAGNISREEIGYVVATGYGRINVPFAHRQVTEITCHARGAVYLVPDTRLVIDIGGQDSKVIKVGPGGVVEDFVMNDKCAAGTGRFLEVMARALETDLEGFSELASRARRAATISSMCTVFAESEVVSLIGQGAPREEIALGLCEAIAERVAAMVHRLGKPQPTVTMTGGVAKNRSVVQALSRRLGVEVVVPPEPQIVGALGAALIARSSLARGVV</sequence>
<evidence type="ECO:0000313" key="7">
    <source>
        <dbReference type="Proteomes" id="UP000256329"/>
    </source>
</evidence>
<dbReference type="NCBIfam" id="TIGR00241">
    <property type="entry name" value="CoA_E_activ"/>
    <property type="match status" value="1"/>
</dbReference>
<proteinExistence type="predicted"/>
<feature type="domain" description="ATPase BadF/BadG/BcrA/BcrD type" evidence="5">
    <location>
        <begin position="5"/>
        <end position="253"/>
    </location>
</feature>
<dbReference type="OrthoDB" id="9778513at2"/>
<keyword evidence="3" id="KW-0408">Iron</keyword>
<dbReference type="InterPro" id="IPR043129">
    <property type="entry name" value="ATPase_NBD"/>
</dbReference>
<dbReference type="SUPFAM" id="SSF53067">
    <property type="entry name" value="Actin-like ATPase domain"/>
    <property type="match status" value="1"/>
</dbReference>
<evidence type="ECO:0000313" key="6">
    <source>
        <dbReference type="EMBL" id="RDV83208.1"/>
    </source>
</evidence>
<dbReference type="InterPro" id="IPR051805">
    <property type="entry name" value="Dehydratase_Activator_Redct"/>
</dbReference>